<accession>A0ABQ3WE50</accession>
<organism evidence="3">
    <name type="scientific">Actinoplanes campanulatus</name>
    <dbReference type="NCBI Taxonomy" id="113559"/>
    <lineage>
        <taxon>Bacteria</taxon>
        <taxon>Bacillati</taxon>
        <taxon>Actinomycetota</taxon>
        <taxon>Actinomycetes</taxon>
        <taxon>Micromonosporales</taxon>
        <taxon>Micromonosporaceae</taxon>
        <taxon>Actinoplanes</taxon>
    </lineage>
</organism>
<evidence type="ECO:0000256" key="1">
    <source>
        <dbReference type="SAM" id="MobiDB-lite"/>
    </source>
</evidence>
<sequence length="170" mass="18828">MDAFSVWPRGSVPAAYGPGMDRSRPRGLTARATAAAALFAVAVVPGWTLGDLAEDRTGWPVLDWLITCGWSGIAVCWAAPRCSYRRLDGWLGAVPLYGWYLAGVLSWRLALLPHRDWEPRRDELWRARWLTGDQIGLWRADPPGRAVTAGKRPSTGRRTRSAASRRPSAF</sequence>
<keyword evidence="2" id="KW-0472">Membrane</keyword>
<comment type="caution">
    <text evidence="3">The sequence shown here is derived from an EMBL/GenBank/DDBJ whole genome shotgun (WGS) entry which is preliminary data.</text>
</comment>
<feature type="transmembrane region" description="Helical" evidence="2">
    <location>
        <begin position="90"/>
        <end position="110"/>
    </location>
</feature>
<feature type="region of interest" description="Disordered" evidence="1">
    <location>
        <begin position="141"/>
        <end position="170"/>
    </location>
</feature>
<gene>
    <name evidence="3" type="ORF">Aca07nite_13860</name>
</gene>
<keyword evidence="2" id="KW-0812">Transmembrane</keyword>
<proteinExistence type="predicted"/>
<keyword evidence="2" id="KW-1133">Transmembrane helix</keyword>
<feature type="compositionally biased region" description="Low complexity" evidence="1">
    <location>
        <begin position="161"/>
        <end position="170"/>
    </location>
</feature>
<evidence type="ECO:0000256" key="2">
    <source>
        <dbReference type="SAM" id="Phobius"/>
    </source>
</evidence>
<reference evidence="3" key="1">
    <citation type="submission" date="2021-01" db="EMBL/GenBank/DDBJ databases">
        <title>Whole genome shotgun sequence of Actinoplanes capillaceus NBRC 16408.</title>
        <authorList>
            <person name="Komaki H."/>
            <person name="Tamura T."/>
        </authorList>
    </citation>
    <scope>NUCLEOTIDE SEQUENCE [LARGE SCALE GENOMIC DNA]</scope>
    <source>
        <strain evidence="3">NBRC 16408</strain>
    </source>
</reference>
<feature type="transmembrane region" description="Helical" evidence="2">
    <location>
        <begin position="61"/>
        <end position="78"/>
    </location>
</feature>
<feature type="transmembrane region" description="Helical" evidence="2">
    <location>
        <begin position="28"/>
        <end position="49"/>
    </location>
</feature>
<evidence type="ECO:0000313" key="3">
    <source>
        <dbReference type="EMBL" id="GID44111.1"/>
    </source>
</evidence>
<protein>
    <submittedName>
        <fullName evidence="3">Uncharacterized protein</fullName>
    </submittedName>
</protein>
<dbReference type="EMBL" id="BOMF01000020">
    <property type="protein sequence ID" value="GID44111.1"/>
    <property type="molecule type" value="Genomic_DNA"/>
</dbReference>
<name>A0ABQ3WE50_9ACTN</name>